<feature type="region of interest" description="Disordered" evidence="8">
    <location>
        <begin position="19"/>
        <end position="44"/>
    </location>
</feature>
<keyword evidence="5 9" id="KW-0472">Membrane</keyword>
<dbReference type="Proteomes" id="UP000663864">
    <property type="component" value="Unassembled WGS sequence"/>
</dbReference>
<dbReference type="PANTHER" id="PTHR24243">
    <property type="entry name" value="G-PROTEIN COUPLED RECEPTOR"/>
    <property type="match status" value="1"/>
</dbReference>
<evidence type="ECO:0000313" key="12">
    <source>
        <dbReference type="Proteomes" id="UP000663864"/>
    </source>
</evidence>
<keyword evidence="2 9" id="KW-0812">Transmembrane</keyword>
<feature type="transmembrane region" description="Helical" evidence="9">
    <location>
        <begin position="189"/>
        <end position="212"/>
    </location>
</feature>
<dbReference type="Pfam" id="PF18139">
    <property type="entry name" value="LSDAT_euk"/>
    <property type="match status" value="1"/>
</dbReference>
<dbReference type="GO" id="GO:0004930">
    <property type="term" value="F:G protein-coupled receptor activity"/>
    <property type="evidence" value="ECO:0007669"/>
    <property type="project" value="UniProtKB-KW"/>
</dbReference>
<name>A0A814JPQ1_9BILA</name>
<dbReference type="AlphaFoldDB" id="A0A814JPQ1"/>
<keyword evidence="4" id="KW-0297">G-protein coupled receptor</keyword>
<organism evidence="11 12">
    <name type="scientific">Rotaria sordida</name>
    <dbReference type="NCBI Taxonomy" id="392033"/>
    <lineage>
        <taxon>Eukaryota</taxon>
        <taxon>Metazoa</taxon>
        <taxon>Spiralia</taxon>
        <taxon>Gnathifera</taxon>
        <taxon>Rotifera</taxon>
        <taxon>Eurotatoria</taxon>
        <taxon>Bdelloidea</taxon>
        <taxon>Philodinida</taxon>
        <taxon>Philodinidae</taxon>
        <taxon>Rotaria</taxon>
    </lineage>
</organism>
<dbReference type="PANTHER" id="PTHR24243:SF208">
    <property type="entry name" value="PYROKININ-1 RECEPTOR"/>
    <property type="match status" value="1"/>
</dbReference>
<evidence type="ECO:0000256" key="8">
    <source>
        <dbReference type="SAM" id="MobiDB-lite"/>
    </source>
</evidence>
<evidence type="ECO:0000256" key="7">
    <source>
        <dbReference type="ARBA" id="ARBA00023224"/>
    </source>
</evidence>
<comment type="subcellular location">
    <subcellularLocation>
        <location evidence="1">Membrane</location>
        <topology evidence="1">Multi-pass membrane protein</topology>
    </subcellularLocation>
</comment>
<protein>
    <recommendedName>
        <fullName evidence="10">G-protein coupled receptors family 1 profile domain-containing protein</fullName>
    </recommendedName>
</protein>
<comment type="caution">
    <text evidence="11">The sequence shown here is derived from an EMBL/GenBank/DDBJ whole genome shotgun (WGS) entry which is preliminary data.</text>
</comment>
<evidence type="ECO:0000256" key="3">
    <source>
        <dbReference type="ARBA" id="ARBA00022989"/>
    </source>
</evidence>
<evidence type="ECO:0000256" key="9">
    <source>
        <dbReference type="SAM" id="Phobius"/>
    </source>
</evidence>
<dbReference type="InterPro" id="IPR041491">
    <property type="entry name" value="TRPM_SLOG"/>
</dbReference>
<dbReference type="InterPro" id="IPR000276">
    <property type="entry name" value="GPCR_Rhodpsn"/>
</dbReference>
<feature type="transmembrane region" description="Helical" evidence="9">
    <location>
        <begin position="252"/>
        <end position="274"/>
    </location>
</feature>
<dbReference type="Gene3D" id="1.20.1070.10">
    <property type="entry name" value="Rhodopsin 7-helix transmembrane proteins"/>
    <property type="match status" value="1"/>
</dbReference>
<evidence type="ECO:0000256" key="4">
    <source>
        <dbReference type="ARBA" id="ARBA00023040"/>
    </source>
</evidence>
<evidence type="ECO:0000256" key="1">
    <source>
        <dbReference type="ARBA" id="ARBA00004141"/>
    </source>
</evidence>
<feature type="transmembrane region" description="Helical" evidence="9">
    <location>
        <begin position="440"/>
        <end position="463"/>
    </location>
</feature>
<feature type="transmembrane region" description="Helical" evidence="9">
    <location>
        <begin position="336"/>
        <end position="355"/>
    </location>
</feature>
<feature type="domain" description="G-protein coupled receptors family 1 profile" evidence="10">
    <location>
        <begin position="231"/>
        <end position="426"/>
    </location>
</feature>
<evidence type="ECO:0000259" key="10">
    <source>
        <dbReference type="PROSITE" id="PS50262"/>
    </source>
</evidence>
<evidence type="ECO:0000313" key="11">
    <source>
        <dbReference type="EMBL" id="CAF1040357.1"/>
    </source>
</evidence>
<reference evidence="11" key="1">
    <citation type="submission" date="2021-02" db="EMBL/GenBank/DDBJ databases">
        <authorList>
            <person name="Nowell W R."/>
        </authorList>
    </citation>
    <scope>NUCLEOTIDE SEQUENCE</scope>
</reference>
<dbReference type="EMBL" id="CAJNOT010000631">
    <property type="protein sequence ID" value="CAF1040357.1"/>
    <property type="molecule type" value="Genomic_DNA"/>
</dbReference>
<dbReference type="SUPFAM" id="SSF81321">
    <property type="entry name" value="Family A G protein-coupled receptor-like"/>
    <property type="match status" value="1"/>
</dbReference>
<evidence type="ECO:0000256" key="6">
    <source>
        <dbReference type="ARBA" id="ARBA00023170"/>
    </source>
</evidence>
<proteinExistence type="predicted"/>
<feature type="compositionally biased region" description="Acidic residues" evidence="8">
    <location>
        <begin position="22"/>
        <end position="42"/>
    </location>
</feature>
<dbReference type="InterPro" id="IPR017452">
    <property type="entry name" value="GPCR_Rhodpsn_7TM"/>
</dbReference>
<keyword evidence="7" id="KW-0807">Transducer</keyword>
<dbReference type="PROSITE" id="PS50262">
    <property type="entry name" value="G_PROTEIN_RECEP_F1_2"/>
    <property type="match status" value="1"/>
</dbReference>
<accession>A0A814JPQ1</accession>
<dbReference type="GO" id="GO:0005886">
    <property type="term" value="C:plasma membrane"/>
    <property type="evidence" value="ECO:0007669"/>
    <property type="project" value="TreeGrafter"/>
</dbReference>
<evidence type="ECO:0000256" key="5">
    <source>
        <dbReference type="ARBA" id="ARBA00023136"/>
    </source>
</evidence>
<evidence type="ECO:0000256" key="2">
    <source>
        <dbReference type="ARBA" id="ARBA00022692"/>
    </source>
</evidence>
<gene>
    <name evidence="11" type="ORF">ZHD862_LOCUS14512</name>
</gene>
<feature type="transmembrane region" description="Helical" evidence="9">
    <location>
        <begin position="294"/>
        <end position="316"/>
    </location>
</feature>
<feature type="transmembrane region" description="Helical" evidence="9">
    <location>
        <begin position="385"/>
        <end position="403"/>
    </location>
</feature>
<keyword evidence="3 9" id="KW-1133">Transmembrane helix</keyword>
<feature type="transmembrane region" description="Helical" evidence="9">
    <location>
        <begin position="218"/>
        <end position="240"/>
    </location>
</feature>
<keyword evidence="6" id="KW-0675">Receptor</keyword>
<sequence length="495" mass="56973">MTKELSRAYEHVEEVINKIINNDDEIDDDESDDDESDDDEIDDGKLIFPESITDGSAYDNVVSESCERTFGFLRLSDSNQTANNNRLSQTDNVNIKKQIDDNSDINNETKHAIQRGLVETAKITNAWVITDGIDHAMNRLIGEGLRTNALENDIPCIAFYNNIPIVILLLGGDFTTLRALSRYLKHATPVVVVQLCYTFLSLMASIEILVWITEQISIGGYLILLISGIIGSCANIYIFSRKHLQRSPCSHYVFIASIFDFFNISFSVTTRLMADGFQFDPFAVSSIGCRIRTYIAFVVSFCPMGCRCLAIIDRYLCTSQSIFLRNLSSIKIADRLLFINCSLWFLIGIPMLIVFDSIHVNSNQFICNILNNEFTNYFSFFVNPVLYFFMPIIIIIIFSTLTYRNIRFVNRIRNVKMKQLVFMIIIETKKNLYRKAQENLFYQISRITFFLNSAFSFYIYFLLSSEVRLIIKSIFIKRQHRIVPITLNMRHPPIN</sequence>
<dbReference type="Pfam" id="PF00001">
    <property type="entry name" value="7tm_1"/>
    <property type="match status" value="1"/>
</dbReference>